<keyword evidence="3" id="KW-0804">Transcription</keyword>
<dbReference type="Pfam" id="PF00440">
    <property type="entry name" value="TetR_N"/>
    <property type="match status" value="1"/>
</dbReference>
<dbReference type="InterPro" id="IPR009057">
    <property type="entry name" value="Homeodomain-like_sf"/>
</dbReference>
<dbReference type="RefSeq" id="WP_238160063.1">
    <property type="nucleotide sequence ID" value="NZ_SODP01000002.1"/>
</dbReference>
<comment type="caution">
    <text evidence="6">The sequence shown here is derived from an EMBL/GenBank/DDBJ whole genome shotgun (WGS) entry which is preliminary data.</text>
</comment>
<name>A0A4R8C517_9ACTN</name>
<evidence type="ECO:0000313" key="6">
    <source>
        <dbReference type="EMBL" id="TDW70968.1"/>
    </source>
</evidence>
<evidence type="ECO:0000259" key="5">
    <source>
        <dbReference type="PROSITE" id="PS50977"/>
    </source>
</evidence>
<dbReference type="PANTHER" id="PTHR30055">
    <property type="entry name" value="HTH-TYPE TRANSCRIPTIONAL REGULATOR RUTR"/>
    <property type="match status" value="1"/>
</dbReference>
<sequence>MSENKPVRRRRADADRSRAAILAAAVVLLDEQPDASLERIAEAAHVTRQTVYAHFTSRDVLLNAVLDQFTQETLEAIDNLELDEGPALDKLLRLINLSWRTFEQHPLLLHVPRTAGPDERHDPVTERFTRLIRRGQNTGEITRELPVDWLVTSVVALGHAAGESVAAGRLSTRTANKTLNTTITRLLRPDSRS</sequence>
<keyword evidence="2 4" id="KW-0238">DNA-binding</keyword>
<dbReference type="EMBL" id="SODP01000002">
    <property type="protein sequence ID" value="TDW70968.1"/>
    <property type="molecule type" value="Genomic_DNA"/>
</dbReference>
<feature type="domain" description="HTH tetR-type" evidence="5">
    <location>
        <begin position="15"/>
        <end position="73"/>
    </location>
</feature>
<dbReference type="Proteomes" id="UP000295146">
    <property type="component" value="Unassembled WGS sequence"/>
</dbReference>
<dbReference type="SUPFAM" id="SSF46689">
    <property type="entry name" value="Homeodomain-like"/>
    <property type="match status" value="1"/>
</dbReference>
<feature type="DNA-binding region" description="H-T-H motif" evidence="4">
    <location>
        <begin position="36"/>
        <end position="55"/>
    </location>
</feature>
<evidence type="ECO:0000313" key="7">
    <source>
        <dbReference type="Proteomes" id="UP000295146"/>
    </source>
</evidence>
<reference evidence="6 7" key="1">
    <citation type="submission" date="2019-03" db="EMBL/GenBank/DDBJ databases">
        <title>Genomic Encyclopedia of Type Strains, Phase III (KMG-III): the genomes of soil and plant-associated and newly described type strains.</title>
        <authorList>
            <person name="Whitman W."/>
        </authorList>
    </citation>
    <scope>NUCLEOTIDE SEQUENCE [LARGE SCALE GENOMIC DNA]</scope>
    <source>
        <strain evidence="6 7">VKM Ac-2573</strain>
    </source>
</reference>
<keyword evidence="1" id="KW-0805">Transcription regulation</keyword>
<evidence type="ECO:0000256" key="4">
    <source>
        <dbReference type="PROSITE-ProRule" id="PRU00335"/>
    </source>
</evidence>
<organism evidence="6 7">
    <name type="scientific">Kribbella pratensis</name>
    <dbReference type="NCBI Taxonomy" id="2512112"/>
    <lineage>
        <taxon>Bacteria</taxon>
        <taxon>Bacillati</taxon>
        <taxon>Actinomycetota</taxon>
        <taxon>Actinomycetes</taxon>
        <taxon>Propionibacteriales</taxon>
        <taxon>Kribbellaceae</taxon>
        <taxon>Kribbella</taxon>
    </lineage>
</organism>
<evidence type="ECO:0000256" key="1">
    <source>
        <dbReference type="ARBA" id="ARBA00023015"/>
    </source>
</evidence>
<evidence type="ECO:0000256" key="2">
    <source>
        <dbReference type="ARBA" id="ARBA00023125"/>
    </source>
</evidence>
<dbReference type="PANTHER" id="PTHR30055:SF234">
    <property type="entry name" value="HTH-TYPE TRANSCRIPTIONAL REGULATOR BETI"/>
    <property type="match status" value="1"/>
</dbReference>
<gene>
    <name evidence="6" type="ORF">EV653_5037</name>
</gene>
<dbReference type="InterPro" id="IPR050109">
    <property type="entry name" value="HTH-type_TetR-like_transc_reg"/>
</dbReference>
<dbReference type="InterPro" id="IPR036271">
    <property type="entry name" value="Tet_transcr_reg_TetR-rel_C_sf"/>
</dbReference>
<keyword evidence="7" id="KW-1185">Reference proteome</keyword>
<evidence type="ECO:0000256" key="3">
    <source>
        <dbReference type="ARBA" id="ARBA00023163"/>
    </source>
</evidence>
<protein>
    <submittedName>
        <fullName evidence="6">TetR family transcriptional regulator</fullName>
    </submittedName>
</protein>
<dbReference type="SUPFAM" id="SSF48498">
    <property type="entry name" value="Tetracyclin repressor-like, C-terminal domain"/>
    <property type="match status" value="1"/>
</dbReference>
<proteinExistence type="predicted"/>
<dbReference type="GO" id="GO:0000976">
    <property type="term" value="F:transcription cis-regulatory region binding"/>
    <property type="evidence" value="ECO:0007669"/>
    <property type="project" value="TreeGrafter"/>
</dbReference>
<dbReference type="GO" id="GO:0003700">
    <property type="term" value="F:DNA-binding transcription factor activity"/>
    <property type="evidence" value="ECO:0007669"/>
    <property type="project" value="TreeGrafter"/>
</dbReference>
<dbReference type="AlphaFoldDB" id="A0A4R8C517"/>
<accession>A0A4R8C517</accession>
<dbReference type="Gene3D" id="1.10.357.10">
    <property type="entry name" value="Tetracycline Repressor, domain 2"/>
    <property type="match status" value="1"/>
</dbReference>
<dbReference type="InterPro" id="IPR001647">
    <property type="entry name" value="HTH_TetR"/>
</dbReference>
<dbReference type="PROSITE" id="PS50977">
    <property type="entry name" value="HTH_TETR_2"/>
    <property type="match status" value="1"/>
</dbReference>